<evidence type="ECO:0000256" key="4">
    <source>
        <dbReference type="ARBA" id="ARBA00022448"/>
    </source>
</evidence>
<dbReference type="GO" id="GO:0006869">
    <property type="term" value="P:lipid transport"/>
    <property type="evidence" value="ECO:0007669"/>
    <property type="project" value="UniProtKB-KW"/>
</dbReference>
<keyword evidence="5" id="KW-0963">Cytoplasm</keyword>
<dbReference type="GO" id="GO:0008289">
    <property type="term" value="F:lipid binding"/>
    <property type="evidence" value="ECO:0007669"/>
    <property type="project" value="UniProtKB-KW"/>
</dbReference>
<protein>
    <recommendedName>
        <fullName evidence="14">START domain-containing protein 10</fullName>
    </recommendedName>
    <alternativeName>
        <fullName evidence="15">PCTP-like protein</fullName>
    </alternativeName>
    <alternativeName>
        <fullName evidence="16">StAR-related lipid transfer protein 10</fullName>
    </alternativeName>
</protein>
<evidence type="ECO:0000256" key="7">
    <source>
        <dbReference type="ARBA" id="ARBA00022846"/>
    </source>
</evidence>
<evidence type="ECO:0000259" key="17">
    <source>
        <dbReference type="PROSITE" id="PS50848"/>
    </source>
</evidence>
<dbReference type="PANTHER" id="PTHR19308">
    <property type="entry name" value="PHOSPHATIDYLCHOLINE TRANSFER PROTEIN"/>
    <property type="match status" value="1"/>
</dbReference>
<evidence type="ECO:0000313" key="19">
    <source>
        <dbReference type="Proteomes" id="UP001353858"/>
    </source>
</evidence>
<evidence type="ECO:0000256" key="8">
    <source>
        <dbReference type="ARBA" id="ARBA00022990"/>
    </source>
</evidence>
<organism evidence="18 19">
    <name type="scientific">Aquatica leii</name>
    <dbReference type="NCBI Taxonomy" id="1421715"/>
    <lineage>
        <taxon>Eukaryota</taxon>
        <taxon>Metazoa</taxon>
        <taxon>Ecdysozoa</taxon>
        <taxon>Arthropoda</taxon>
        <taxon>Hexapoda</taxon>
        <taxon>Insecta</taxon>
        <taxon>Pterygota</taxon>
        <taxon>Neoptera</taxon>
        <taxon>Endopterygota</taxon>
        <taxon>Coleoptera</taxon>
        <taxon>Polyphaga</taxon>
        <taxon>Elateriformia</taxon>
        <taxon>Elateroidea</taxon>
        <taxon>Lampyridae</taxon>
        <taxon>Luciolinae</taxon>
        <taxon>Aquatica</taxon>
    </lineage>
</organism>
<keyword evidence="19" id="KW-1185">Reference proteome</keyword>
<evidence type="ECO:0000256" key="10">
    <source>
        <dbReference type="ARBA" id="ARBA00023069"/>
    </source>
</evidence>
<dbReference type="InterPro" id="IPR041951">
    <property type="entry name" value="STARD10_START"/>
</dbReference>
<dbReference type="Proteomes" id="UP001353858">
    <property type="component" value="Unassembled WGS sequence"/>
</dbReference>
<sequence length="253" mass="29602">MEVGVVKIADDSDFRRLKTLIDDNTNWKLDFFKGEDTKVWTQSLQGCDFKMVKIYTIFRNVTPETLFDVLHDPQYRTHWDIHMIESTEIGYLNPNNDVGYYSMTCPAPLKNRDFVLQRSWLDLGNEKLIVNHSIPHKNYPPKKGFVRAVSYLTGFVIRERPDGCFMGYVSHTDPRGKLQPWLVNKTTQIFAPKMVKQLRKAAEGYESWKSQQKHPDLKPWIYPEQTLRSPRVKIEDCRECLKASNSSHNKDTD</sequence>
<keyword evidence="12" id="KW-0472">Membrane</keyword>
<evidence type="ECO:0000256" key="9">
    <source>
        <dbReference type="ARBA" id="ARBA00023055"/>
    </source>
</evidence>
<evidence type="ECO:0000313" key="18">
    <source>
        <dbReference type="EMBL" id="KAK4875734.1"/>
    </source>
</evidence>
<evidence type="ECO:0000256" key="15">
    <source>
        <dbReference type="ARBA" id="ARBA00076937"/>
    </source>
</evidence>
<feature type="domain" description="START" evidence="17">
    <location>
        <begin position="23"/>
        <end position="207"/>
    </location>
</feature>
<evidence type="ECO:0000256" key="3">
    <source>
        <dbReference type="ARBA" id="ARBA00004496"/>
    </source>
</evidence>
<name>A0AAN7PSL1_9COLE</name>
<dbReference type="Gene3D" id="3.30.530.20">
    <property type="match status" value="1"/>
</dbReference>
<dbReference type="InterPro" id="IPR051213">
    <property type="entry name" value="START_lipid_transfer"/>
</dbReference>
<dbReference type="PANTHER" id="PTHR19308:SF14">
    <property type="entry name" value="START DOMAIN-CONTAINING PROTEIN"/>
    <property type="match status" value="1"/>
</dbReference>
<dbReference type="GO" id="GO:0016020">
    <property type="term" value="C:membrane"/>
    <property type="evidence" value="ECO:0007669"/>
    <property type="project" value="UniProtKB-SubCell"/>
</dbReference>
<dbReference type="FunFam" id="3.30.530.20:FF:000008">
    <property type="entry name" value="START domain containing 10"/>
    <property type="match status" value="1"/>
</dbReference>
<evidence type="ECO:0000256" key="12">
    <source>
        <dbReference type="ARBA" id="ARBA00023136"/>
    </source>
</evidence>
<dbReference type="AlphaFoldDB" id="A0AAN7PSL1"/>
<dbReference type="PROSITE" id="PS50848">
    <property type="entry name" value="START"/>
    <property type="match status" value="1"/>
</dbReference>
<keyword evidence="8" id="KW-0007">Acetylation</keyword>
<dbReference type="Pfam" id="PF01852">
    <property type="entry name" value="START"/>
    <property type="match status" value="1"/>
</dbReference>
<dbReference type="EMBL" id="JARPUR010000005">
    <property type="protein sequence ID" value="KAK4875734.1"/>
    <property type="molecule type" value="Genomic_DNA"/>
</dbReference>
<keyword evidence="13" id="KW-0966">Cell projection</keyword>
<comment type="caution">
    <text evidence="18">The sequence shown here is derived from an EMBL/GenBank/DDBJ whole genome shotgun (WGS) entry which is preliminary data.</text>
</comment>
<accession>A0AAN7PSL1</accession>
<keyword evidence="11" id="KW-0446">Lipid-binding</keyword>
<keyword evidence="10" id="KW-0969">Cilium</keyword>
<evidence type="ECO:0000256" key="16">
    <source>
        <dbReference type="ARBA" id="ARBA00080073"/>
    </source>
</evidence>
<evidence type="ECO:0000256" key="5">
    <source>
        <dbReference type="ARBA" id="ARBA00022490"/>
    </source>
</evidence>
<evidence type="ECO:0000256" key="11">
    <source>
        <dbReference type="ARBA" id="ARBA00023121"/>
    </source>
</evidence>
<dbReference type="CDD" id="cd08871">
    <property type="entry name" value="START_STARD10-like"/>
    <property type="match status" value="1"/>
</dbReference>
<dbReference type="GO" id="GO:0031514">
    <property type="term" value="C:motile cilium"/>
    <property type="evidence" value="ECO:0007669"/>
    <property type="project" value="UniProtKB-SubCell"/>
</dbReference>
<comment type="subcellular location">
    <subcellularLocation>
        <location evidence="1">Cell projection</location>
        <location evidence="1">Cilium</location>
        <location evidence="1">Flagellum</location>
    </subcellularLocation>
    <subcellularLocation>
        <location evidence="3">Cytoplasm</location>
    </subcellularLocation>
    <subcellularLocation>
        <location evidence="2">Membrane</location>
    </subcellularLocation>
</comment>
<evidence type="ECO:0000256" key="14">
    <source>
        <dbReference type="ARBA" id="ARBA00070345"/>
    </source>
</evidence>
<keyword evidence="9" id="KW-0445">Lipid transport</keyword>
<reference evidence="19" key="1">
    <citation type="submission" date="2023-01" db="EMBL/GenBank/DDBJ databases">
        <title>Key to firefly adult light organ development and bioluminescence: homeobox transcription factors regulate luciferase expression and transportation to peroxisome.</title>
        <authorList>
            <person name="Fu X."/>
        </authorList>
    </citation>
    <scope>NUCLEOTIDE SEQUENCE [LARGE SCALE GENOMIC DNA]</scope>
</reference>
<evidence type="ECO:0000256" key="6">
    <source>
        <dbReference type="ARBA" id="ARBA00022553"/>
    </source>
</evidence>
<evidence type="ECO:0000256" key="2">
    <source>
        <dbReference type="ARBA" id="ARBA00004370"/>
    </source>
</evidence>
<evidence type="ECO:0000256" key="13">
    <source>
        <dbReference type="ARBA" id="ARBA00023273"/>
    </source>
</evidence>
<evidence type="ECO:0000256" key="1">
    <source>
        <dbReference type="ARBA" id="ARBA00004230"/>
    </source>
</evidence>
<dbReference type="InterPro" id="IPR023393">
    <property type="entry name" value="START-like_dom_sf"/>
</dbReference>
<dbReference type="SUPFAM" id="SSF55961">
    <property type="entry name" value="Bet v1-like"/>
    <property type="match status" value="1"/>
</dbReference>
<gene>
    <name evidence="18" type="ORF">RN001_012156</name>
</gene>
<keyword evidence="4" id="KW-0813">Transport</keyword>
<proteinExistence type="predicted"/>
<dbReference type="SMART" id="SM00234">
    <property type="entry name" value="START"/>
    <property type="match status" value="1"/>
</dbReference>
<dbReference type="GO" id="GO:0005829">
    <property type="term" value="C:cytosol"/>
    <property type="evidence" value="ECO:0007669"/>
    <property type="project" value="UniProtKB-ARBA"/>
</dbReference>
<keyword evidence="6" id="KW-0597">Phosphoprotein</keyword>
<keyword evidence="7" id="KW-0282">Flagellum</keyword>
<dbReference type="InterPro" id="IPR002913">
    <property type="entry name" value="START_lipid-bd_dom"/>
</dbReference>